<dbReference type="AlphaFoldDB" id="A0A8B8FZJ4"/>
<dbReference type="InterPro" id="IPR012337">
    <property type="entry name" value="RNaseH-like_sf"/>
</dbReference>
<evidence type="ECO:0000313" key="2">
    <source>
        <dbReference type="RefSeq" id="XP_025415771.1"/>
    </source>
</evidence>
<dbReference type="PANTHER" id="PTHR45749:SF23">
    <property type="entry name" value="ZINC FINGER MYM-TYPE PROTEIN 1-LIKE"/>
    <property type="match status" value="1"/>
</dbReference>
<organism evidence="1 2">
    <name type="scientific">Sipha flava</name>
    <name type="common">yellow sugarcane aphid</name>
    <dbReference type="NCBI Taxonomy" id="143950"/>
    <lineage>
        <taxon>Eukaryota</taxon>
        <taxon>Metazoa</taxon>
        <taxon>Ecdysozoa</taxon>
        <taxon>Arthropoda</taxon>
        <taxon>Hexapoda</taxon>
        <taxon>Insecta</taxon>
        <taxon>Pterygota</taxon>
        <taxon>Neoptera</taxon>
        <taxon>Paraneoptera</taxon>
        <taxon>Hemiptera</taxon>
        <taxon>Sternorrhyncha</taxon>
        <taxon>Aphidomorpha</taxon>
        <taxon>Aphidoidea</taxon>
        <taxon>Aphididae</taxon>
        <taxon>Sipha</taxon>
    </lineage>
</organism>
<dbReference type="SUPFAM" id="SSF53098">
    <property type="entry name" value="Ribonuclease H-like"/>
    <property type="match status" value="1"/>
</dbReference>
<reference evidence="2" key="1">
    <citation type="submission" date="2025-08" db="UniProtKB">
        <authorList>
            <consortium name="RefSeq"/>
        </authorList>
    </citation>
    <scope>IDENTIFICATION</scope>
    <source>
        <tissue evidence="2">Whole body</tissue>
    </source>
</reference>
<accession>A0A8B8FZJ4</accession>
<dbReference type="RefSeq" id="XP_025415771.1">
    <property type="nucleotide sequence ID" value="XM_025559986.1"/>
</dbReference>
<protein>
    <submittedName>
        <fullName evidence="2">Uncharacterized protein LOC112687339</fullName>
    </submittedName>
</protein>
<dbReference type="GeneID" id="112687339"/>
<sequence length="306" mass="35692">MPRRGLSSIRIWFSMTQKNANSIDKVLHEEMESKLVYFTNFLHRVIATINFLAERGLPFRGKNNELGSVHNGNYMGCLEFIAKFDPFLSEHISKYEIIEAKYFSIIEDSTLDISKQDQLTVVIRYIKPNRNSEESFLTFLSSAGHKGQQMEEPLIDKFKKLDIDIKYCRGQSYKNASNMSEKYNDLQAHNEKYSKNANFVPCAAHLLNLIGLNAAEITKEGTRFFYDCQMVYTFFSLSTYRWNLYKQSTKSVLKNLCTTRWSLRYEVCKALSVGYKNILQVLQVLLEDKMQQPSKRYEATLIKKYI</sequence>
<keyword evidence="1" id="KW-1185">Reference proteome</keyword>
<evidence type="ECO:0000313" key="1">
    <source>
        <dbReference type="Proteomes" id="UP000694846"/>
    </source>
</evidence>
<dbReference type="OrthoDB" id="6600894at2759"/>
<dbReference type="Proteomes" id="UP000694846">
    <property type="component" value="Unplaced"/>
</dbReference>
<dbReference type="PANTHER" id="PTHR45749">
    <property type="match status" value="1"/>
</dbReference>
<proteinExistence type="predicted"/>
<gene>
    <name evidence="2" type="primary">LOC112687339</name>
</gene>
<name>A0A8B8FZJ4_9HEMI</name>